<keyword evidence="6" id="KW-1185">Reference proteome</keyword>
<dbReference type="Pfam" id="PF14602">
    <property type="entry name" value="Hexapep_2"/>
    <property type="match status" value="1"/>
</dbReference>
<keyword evidence="4" id="KW-0012">Acyltransferase</keyword>
<dbReference type="InterPro" id="IPR018357">
    <property type="entry name" value="Hexapep_transf_CS"/>
</dbReference>
<dbReference type="SUPFAM" id="SSF51161">
    <property type="entry name" value="Trimeric LpxA-like enzymes"/>
    <property type="match status" value="1"/>
</dbReference>
<name>A0A4Z0NW89_9HYPH</name>
<proteinExistence type="inferred from homology"/>
<dbReference type="EMBL" id="SRLB01000004">
    <property type="protein sequence ID" value="TGE01048.1"/>
    <property type="molecule type" value="Genomic_DNA"/>
</dbReference>
<dbReference type="PANTHER" id="PTHR43300">
    <property type="entry name" value="ACETYLTRANSFERASE"/>
    <property type="match status" value="1"/>
</dbReference>
<evidence type="ECO:0000256" key="2">
    <source>
        <dbReference type="ARBA" id="ARBA00022679"/>
    </source>
</evidence>
<evidence type="ECO:0000256" key="1">
    <source>
        <dbReference type="ARBA" id="ARBA00007274"/>
    </source>
</evidence>
<reference evidence="5 6" key="1">
    <citation type="submission" date="2019-04" db="EMBL/GenBank/DDBJ databases">
        <authorList>
            <person name="Feng G."/>
            <person name="Zhu H."/>
        </authorList>
    </citation>
    <scope>NUCLEOTIDE SEQUENCE [LARGE SCALE GENOMIC DNA]</scope>
    <source>
        <strain evidence="5 6">6HR-1</strain>
    </source>
</reference>
<evidence type="ECO:0000313" key="5">
    <source>
        <dbReference type="EMBL" id="TGE01048.1"/>
    </source>
</evidence>
<dbReference type="CDD" id="cd03349">
    <property type="entry name" value="LbH_XAT"/>
    <property type="match status" value="1"/>
</dbReference>
<comment type="similarity">
    <text evidence="1">Belongs to the transferase hexapeptide repeat family.</text>
</comment>
<dbReference type="InterPro" id="IPR050179">
    <property type="entry name" value="Trans_hexapeptide_repeat"/>
</dbReference>
<evidence type="ECO:0000313" key="6">
    <source>
        <dbReference type="Proteomes" id="UP000297535"/>
    </source>
</evidence>
<organism evidence="5 6">
    <name type="scientific">Methylobacterium nonmethylotrophicum</name>
    <dbReference type="NCBI Taxonomy" id="1141884"/>
    <lineage>
        <taxon>Bacteria</taxon>
        <taxon>Pseudomonadati</taxon>
        <taxon>Pseudomonadota</taxon>
        <taxon>Alphaproteobacteria</taxon>
        <taxon>Hyphomicrobiales</taxon>
        <taxon>Methylobacteriaceae</taxon>
        <taxon>Methylobacterium</taxon>
    </lineage>
</organism>
<keyword evidence="2 5" id="KW-0808">Transferase</keyword>
<dbReference type="PROSITE" id="PS00101">
    <property type="entry name" value="HEXAPEP_TRANSFERASES"/>
    <property type="match status" value="1"/>
</dbReference>
<comment type="caution">
    <text evidence="5">The sequence shown here is derived from an EMBL/GenBank/DDBJ whole genome shotgun (WGS) entry which is preliminary data.</text>
</comment>
<dbReference type="Proteomes" id="UP000297535">
    <property type="component" value="Unassembled WGS sequence"/>
</dbReference>
<evidence type="ECO:0000256" key="3">
    <source>
        <dbReference type="ARBA" id="ARBA00022737"/>
    </source>
</evidence>
<protein>
    <submittedName>
        <fullName evidence="5">CatB-related O-acetyltransferase</fullName>
    </submittedName>
</protein>
<dbReference type="AlphaFoldDB" id="A0A4Z0NW89"/>
<sequence>MPFRYPHDPMPGDRAMNGPVTLANATNVSALALDYAIESEKPGTSRIAPGATLEECVRFCENFVAAQFMGSFSYLGAGSWVANTDRIGRYCSIGQGVLIGAGPHPVDWLSTSTFFYRRAMWTSHPTVEQFYENHPVDPQFEQSPCRIGNDVWIGSHAVIMMGVNVGDGAVIGANATVTKDVPPYAIVAGSPAKVIRTRFSAETIERLLASQWWNLHPSQLKGLNYSDIEQCLATLANANLAENTYQPRRLRAEEWIVL</sequence>
<keyword evidence="3" id="KW-0677">Repeat</keyword>
<dbReference type="InterPro" id="IPR001451">
    <property type="entry name" value="Hexapep"/>
</dbReference>
<dbReference type="GO" id="GO:0016746">
    <property type="term" value="F:acyltransferase activity"/>
    <property type="evidence" value="ECO:0007669"/>
    <property type="project" value="UniProtKB-KW"/>
</dbReference>
<dbReference type="InterPro" id="IPR011004">
    <property type="entry name" value="Trimer_LpxA-like_sf"/>
</dbReference>
<dbReference type="OrthoDB" id="9815592at2"/>
<accession>A0A4Z0NW89</accession>
<evidence type="ECO:0000256" key="4">
    <source>
        <dbReference type="ARBA" id="ARBA00023315"/>
    </source>
</evidence>
<dbReference type="Gene3D" id="2.160.10.10">
    <property type="entry name" value="Hexapeptide repeat proteins"/>
    <property type="match status" value="1"/>
</dbReference>
<gene>
    <name evidence="5" type="ORF">EU555_05425</name>
</gene>
<dbReference type="PANTHER" id="PTHR43300:SF11">
    <property type="entry name" value="ACETYLTRANSFERASE RV3034C-RELATED"/>
    <property type="match status" value="1"/>
</dbReference>